<evidence type="ECO:0000313" key="5">
    <source>
        <dbReference type="Proteomes" id="UP001151516"/>
    </source>
</evidence>
<dbReference type="SMART" id="SM00173">
    <property type="entry name" value="RAS"/>
    <property type="match status" value="1"/>
</dbReference>
<dbReference type="GO" id="GO:0003924">
    <property type="term" value="F:GTPase activity"/>
    <property type="evidence" value="ECO:0007669"/>
    <property type="project" value="InterPro"/>
</dbReference>
<dbReference type="GO" id="GO:0005525">
    <property type="term" value="F:GTP binding"/>
    <property type="evidence" value="ECO:0007669"/>
    <property type="project" value="UniProtKB-KW"/>
</dbReference>
<dbReference type="PROSITE" id="PS51419">
    <property type="entry name" value="RAB"/>
    <property type="match status" value="1"/>
</dbReference>
<proteinExistence type="inferred from homology"/>
<dbReference type="PRINTS" id="PR00449">
    <property type="entry name" value="RASTRNSFRMNG"/>
</dbReference>
<dbReference type="InterPro" id="IPR001806">
    <property type="entry name" value="Small_GTPase"/>
</dbReference>
<evidence type="ECO:0000256" key="2">
    <source>
        <dbReference type="ARBA" id="ARBA00022741"/>
    </source>
</evidence>
<keyword evidence="3" id="KW-0342">GTP-binding</keyword>
<gene>
    <name evidence="4" type="primary">RAB14</name>
    <name evidence="4" type="ORF">IWW39_000256</name>
</gene>
<dbReference type="PANTHER" id="PTHR47979">
    <property type="entry name" value="DRAB11-RELATED"/>
    <property type="match status" value="1"/>
</dbReference>
<dbReference type="EMBL" id="JANBTX010000004">
    <property type="protein sequence ID" value="KAJ2691048.1"/>
    <property type="molecule type" value="Genomic_DNA"/>
</dbReference>
<dbReference type="FunFam" id="3.40.50.300:FF:001072">
    <property type="entry name" value="Rab family GTPase"/>
    <property type="match status" value="1"/>
</dbReference>
<name>A0A9W8GNV8_9FUNG</name>
<dbReference type="InterPro" id="IPR005225">
    <property type="entry name" value="Small_GTP-bd"/>
</dbReference>
<protein>
    <submittedName>
        <fullName evidence="4">Ras- protein Rab-14</fullName>
    </submittedName>
</protein>
<dbReference type="SMART" id="SM00176">
    <property type="entry name" value="RAN"/>
    <property type="match status" value="1"/>
</dbReference>
<dbReference type="Proteomes" id="UP001151516">
    <property type="component" value="Unassembled WGS sequence"/>
</dbReference>
<dbReference type="AlphaFoldDB" id="A0A9W8GNV8"/>
<keyword evidence="2" id="KW-0547">Nucleotide-binding</keyword>
<dbReference type="CDD" id="cd00154">
    <property type="entry name" value="Rab"/>
    <property type="match status" value="1"/>
</dbReference>
<dbReference type="PROSITE" id="PS51421">
    <property type="entry name" value="RAS"/>
    <property type="match status" value="1"/>
</dbReference>
<reference evidence="4" key="1">
    <citation type="submission" date="2022-07" db="EMBL/GenBank/DDBJ databases">
        <title>Phylogenomic reconstructions and comparative analyses of Kickxellomycotina fungi.</title>
        <authorList>
            <person name="Reynolds N.K."/>
            <person name="Stajich J.E."/>
            <person name="Barry K."/>
            <person name="Grigoriev I.V."/>
            <person name="Crous P."/>
            <person name="Smith M.E."/>
        </authorList>
    </citation>
    <scope>NUCLEOTIDE SEQUENCE</scope>
    <source>
        <strain evidence="4">CBS 109367</strain>
    </source>
</reference>
<dbReference type="SUPFAM" id="SSF52540">
    <property type="entry name" value="P-loop containing nucleoside triphosphate hydrolases"/>
    <property type="match status" value="1"/>
</dbReference>
<dbReference type="OrthoDB" id="9989112at2759"/>
<dbReference type="SMART" id="SM00174">
    <property type="entry name" value="RHO"/>
    <property type="match status" value="1"/>
</dbReference>
<sequence length="232" mass="25403">MVAVYNYGYVAKLIIIGDMGCGKSSLLRQFTEDTFSEKTNHTIGVEFGTKIVDVDGERVKIQAWDTAGQERFRSVTRSYYRGSIGTIFVYDITNRESFESLDKWMVDARQLTAPHSIFVLVGNKADQESRRVVSVAEGEKYARQNDMLFVEASAKTGEKVDSTFLTLASRIVQLVKDGIVDPMAPDSGVQSKKPQDALAAASAVAVAKNNPRAVQVNSEASSRFSFGMGGCC</sequence>
<organism evidence="4 5">
    <name type="scientific">Coemansia spiralis</name>
    <dbReference type="NCBI Taxonomy" id="417178"/>
    <lineage>
        <taxon>Eukaryota</taxon>
        <taxon>Fungi</taxon>
        <taxon>Fungi incertae sedis</taxon>
        <taxon>Zoopagomycota</taxon>
        <taxon>Kickxellomycotina</taxon>
        <taxon>Kickxellomycetes</taxon>
        <taxon>Kickxellales</taxon>
        <taxon>Kickxellaceae</taxon>
        <taxon>Coemansia</taxon>
    </lineage>
</organism>
<comment type="caution">
    <text evidence="4">The sequence shown here is derived from an EMBL/GenBank/DDBJ whole genome shotgun (WGS) entry which is preliminary data.</text>
</comment>
<comment type="similarity">
    <text evidence="1">Belongs to the small GTPase superfamily. Rab family.</text>
</comment>
<dbReference type="InterPro" id="IPR027417">
    <property type="entry name" value="P-loop_NTPase"/>
</dbReference>
<dbReference type="PROSITE" id="PS51420">
    <property type="entry name" value="RHO"/>
    <property type="match status" value="1"/>
</dbReference>
<evidence type="ECO:0000313" key="4">
    <source>
        <dbReference type="EMBL" id="KAJ2691048.1"/>
    </source>
</evidence>
<dbReference type="Pfam" id="PF00071">
    <property type="entry name" value="Ras"/>
    <property type="match status" value="1"/>
</dbReference>
<evidence type="ECO:0000256" key="1">
    <source>
        <dbReference type="ARBA" id="ARBA00006270"/>
    </source>
</evidence>
<accession>A0A9W8GNV8</accession>
<evidence type="ECO:0000256" key="3">
    <source>
        <dbReference type="ARBA" id="ARBA00023134"/>
    </source>
</evidence>
<dbReference type="SMART" id="SM00175">
    <property type="entry name" value="RAB"/>
    <property type="match status" value="1"/>
</dbReference>
<keyword evidence="5" id="KW-1185">Reference proteome</keyword>
<dbReference type="InterPro" id="IPR050209">
    <property type="entry name" value="Rab_GTPases_membrane_traffic"/>
</dbReference>
<dbReference type="Gene3D" id="3.40.50.300">
    <property type="entry name" value="P-loop containing nucleotide triphosphate hydrolases"/>
    <property type="match status" value="1"/>
</dbReference>
<dbReference type="NCBIfam" id="TIGR00231">
    <property type="entry name" value="small_GTP"/>
    <property type="match status" value="1"/>
</dbReference>